<gene>
    <name evidence="2" type="ordered locus">LFML04_1690</name>
</gene>
<feature type="transmembrane region" description="Helical" evidence="1">
    <location>
        <begin position="20"/>
        <end position="46"/>
    </location>
</feature>
<sequence>MNSRHSEPESDKTLFSLLVVFLLVFIFNYFMMVPFVLFSSILFSYWSKIGARTHKGETGLTLSCL</sequence>
<protein>
    <submittedName>
        <fullName evidence="2">Uncharacterized protein</fullName>
    </submittedName>
</protein>
<dbReference type="AlphaFoldDB" id="J9ZE22"/>
<evidence type="ECO:0000313" key="2">
    <source>
        <dbReference type="EMBL" id="AFS53892.1"/>
    </source>
</evidence>
<dbReference type="HOGENOM" id="CLU_2844526_0_0_0"/>
<dbReference type="PATRIC" id="fig|1048260.3.peg.1811"/>
<reference evidence="2 3" key="1">
    <citation type="journal article" date="2011" name="J. Microbiol.">
        <title>Complete genome of Leptospirillum ferriphilum ML-04 provides insight into its physiology and environmental adaptation.</title>
        <authorList>
            <person name="Mi S."/>
            <person name="Song J."/>
            <person name="Lin J."/>
            <person name="Che Y."/>
            <person name="Zheng H."/>
            <person name="Lin J."/>
        </authorList>
    </citation>
    <scope>NUCLEOTIDE SEQUENCE [LARGE SCALE GENOMIC DNA]</scope>
    <source>
        <strain evidence="2 3">ML-04</strain>
    </source>
</reference>
<dbReference type="Proteomes" id="UP000006177">
    <property type="component" value="Chromosome"/>
</dbReference>
<keyword evidence="1" id="KW-1133">Transmembrane helix</keyword>
<dbReference type="EMBL" id="CP002919">
    <property type="protein sequence ID" value="AFS53892.1"/>
    <property type="molecule type" value="Genomic_DNA"/>
</dbReference>
<keyword evidence="1" id="KW-0472">Membrane</keyword>
<proteinExistence type="predicted"/>
<dbReference type="STRING" id="1048260.LFML04_1690"/>
<evidence type="ECO:0000313" key="3">
    <source>
        <dbReference type="Proteomes" id="UP000006177"/>
    </source>
</evidence>
<keyword evidence="1" id="KW-0812">Transmembrane</keyword>
<organism evidence="2 3">
    <name type="scientific">Leptospirillum ferriphilum (strain ML-04)</name>
    <dbReference type="NCBI Taxonomy" id="1048260"/>
    <lineage>
        <taxon>Bacteria</taxon>
        <taxon>Pseudomonadati</taxon>
        <taxon>Nitrospirota</taxon>
        <taxon>Nitrospiria</taxon>
        <taxon>Nitrospirales</taxon>
        <taxon>Nitrospiraceae</taxon>
        <taxon>Leptospirillum</taxon>
    </lineage>
</organism>
<name>J9ZE22_LEPFM</name>
<evidence type="ECO:0000256" key="1">
    <source>
        <dbReference type="SAM" id="Phobius"/>
    </source>
</evidence>
<dbReference type="KEGG" id="lfi:LFML04_1690"/>
<accession>J9ZE22</accession>